<evidence type="ECO:0000313" key="3">
    <source>
        <dbReference type="Proteomes" id="UP000035366"/>
    </source>
</evidence>
<proteinExistence type="predicted"/>
<dbReference type="InterPro" id="IPR001763">
    <property type="entry name" value="Rhodanese-like_dom"/>
</dbReference>
<dbReference type="PANTHER" id="PTHR44086:SF10">
    <property type="entry name" value="THIOSULFATE SULFURTRANSFERASE_RHODANESE-LIKE DOMAIN-CONTAINING PROTEIN 3"/>
    <property type="match status" value="1"/>
</dbReference>
<protein>
    <submittedName>
        <fullName evidence="2">Sulfurtransferase</fullName>
    </submittedName>
</protein>
<dbReference type="InterPro" id="IPR036873">
    <property type="entry name" value="Rhodanese-like_dom_sf"/>
</dbReference>
<dbReference type="PANTHER" id="PTHR44086">
    <property type="entry name" value="THIOSULFATE SULFURTRANSFERASE RDL2, MITOCHONDRIAL-RELATED"/>
    <property type="match status" value="1"/>
</dbReference>
<dbReference type="SMART" id="SM00450">
    <property type="entry name" value="RHOD"/>
    <property type="match status" value="1"/>
</dbReference>
<reference evidence="2 3" key="1">
    <citation type="journal article" date="2015" name="ISME J.">
        <title>Draft Genome Sequence of Streptomyces incarnatus NRRL8089, which Produces the Nucleoside Antibiotic Sinefungin.</title>
        <authorList>
            <person name="Oshima K."/>
            <person name="Hattori M."/>
            <person name="Shimizu H."/>
            <person name="Fukuda K."/>
            <person name="Nemoto M."/>
            <person name="Inagaki K."/>
            <person name="Tamura T."/>
        </authorList>
    </citation>
    <scope>NUCLEOTIDE SEQUENCE [LARGE SCALE GENOMIC DNA]</scope>
    <source>
        <strain evidence="2 3">NRRL 8089</strain>
    </source>
</reference>
<feature type="domain" description="Rhodanese" evidence="1">
    <location>
        <begin position="49"/>
        <end position="147"/>
    </location>
</feature>
<accession>A0ABN4G9U5</accession>
<dbReference type="Pfam" id="PF00581">
    <property type="entry name" value="Rhodanese"/>
    <property type="match status" value="1"/>
</dbReference>
<keyword evidence="3" id="KW-1185">Reference proteome</keyword>
<dbReference type="Proteomes" id="UP000035366">
    <property type="component" value="Chromosome"/>
</dbReference>
<sequence>MSGVQETAAVSTPAAADVRQRPVGIDELLERVRTGYRRIEAREAHEAARTGEALLVDIRYAALRERDGLIPGALVIERNELEWRLDPQGSHRVPEATGHDLRVVVICNEGYASSLAAASLHQLGLHRATDLVGGFQAWRAEGLPVQPATH</sequence>
<evidence type="ECO:0000259" key="1">
    <source>
        <dbReference type="PROSITE" id="PS50206"/>
    </source>
</evidence>
<dbReference type="SUPFAM" id="SSF52821">
    <property type="entry name" value="Rhodanese/Cell cycle control phosphatase"/>
    <property type="match status" value="1"/>
</dbReference>
<name>A0ABN4G9U5_9ACTN</name>
<dbReference type="Gene3D" id="3.40.250.10">
    <property type="entry name" value="Rhodanese-like domain"/>
    <property type="match status" value="1"/>
</dbReference>
<gene>
    <name evidence="2" type="ORF">ABB07_10060</name>
</gene>
<dbReference type="EMBL" id="CP011497">
    <property type="protein sequence ID" value="AKJ10350.1"/>
    <property type="molecule type" value="Genomic_DNA"/>
</dbReference>
<dbReference type="PROSITE" id="PS50206">
    <property type="entry name" value="RHODANESE_3"/>
    <property type="match status" value="1"/>
</dbReference>
<evidence type="ECO:0000313" key="2">
    <source>
        <dbReference type="EMBL" id="AKJ10350.1"/>
    </source>
</evidence>
<organism evidence="2 3">
    <name type="scientific">Streptomyces incarnatus</name>
    <dbReference type="NCBI Taxonomy" id="665007"/>
    <lineage>
        <taxon>Bacteria</taxon>
        <taxon>Bacillati</taxon>
        <taxon>Actinomycetota</taxon>
        <taxon>Actinomycetes</taxon>
        <taxon>Kitasatosporales</taxon>
        <taxon>Streptomycetaceae</taxon>
        <taxon>Streptomyces</taxon>
    </lineage>
</organism>